<accession>K1QI12</accession>
<dbReference type="InParanoid" id="K1QI12"/>
<dbReference type="InterPro" id="IPR036056">
    <property type="entry name" value="Fibrinogen-like_C"/>
</dbReference>
<proteinExistence type="predicted"/>
<sequence length="253" mass="28635">MALTPLWRTPSRTAGASSGQRFVGPVAHVITTVGQQQCEKECLARPNLCKGVNYRRKHLLCEIVSSKEDFESNPEYTRITVNQLTDETNGALGSTVDQRCVKLASKQTFCVKGNEKLHHLLSQGTYELRMDMNDFAHQTRYVKYSHVDVNDETSKYRISLAGYSGNVADCLSSPRGINTLMFTTKDQDNDLRSTGNCAVDYKGGWWYENCHCTNPNGLYLAGNTTLYGEGITYFHWLTNYYSLKTIRLMVRRV</sequence>
<dbReference type="Pfam" id="PF00024">
    <property type="entry name" value="PAN_1"/>
    <property type="match status" value="1"/>
</dbReference>
<dbReference type="InterPro" id="IPR050373">
    <property type="entry name" value="Fibrinogen_C-term_domain"/>
</dbReference>
<dbReference type="InterPro" id="IPR002181">
    <property type="entry name" value="Fibrinogen_a/b/g_C_dom"/>
</dbReference>
<protein>
    <submittedName>
        <fullName evidence="1">Ficolin-2</fullName>
    </submittedName>
</protein>
<dbReference type="Gene3D" id="3.90.215.10">
    <property type="entry name" value="Gamma Fibrinogen, chain A, domain 1"/>
    <property type="match status" value="1"/>
</dbReference>
<dbReference type="PROSITE" id="PS51406">
    <property type="entry name" value="FIBRINOGEN_C_2"/>
    <property type="match status" value="1"/>
</dbReference>
<dbReference type="InterPro" id="IPR014716">
    <property type="entry name" value="Fibrinogen_a/b/g_C_1"/>
</dbReference>
<dbReference type="AlphaFoldDB" id="K1QI12"/>
<name>K1QI12_MAGGI</name>
<evidence type="ECO:0000313" key="1">
    <source>
        <dbReference type="EMBL" id="EKC30809.1"/>
    </source>
</evidence>
<reference evidence="1" key="1">
    <citation type="journal article" date="2012" name="Nature">
        <title>The oyster genome reveals stress adaptation and complexity of shell formation.</title>
        <authorList>
            <person name="Zhang G."/>
            <person name="Fang X."/>
            <person name="Guo X."/>
            <person name="Li L."/>
            <person name="Luo R."/>
            <person name="Xu F."/>
            <person name="Yang P."/>
            <person name="Zhang L."/>
            <person name="Wang X."/>
            <person name="Qi H."/>
            <person name="Xiong Z."/>
            <person name="Que H."/>
            <person name="Xie Y."/>
            <person name="Holland P.W."/>
            <person name="Paps J."/>
            <person name="Zhu Y."/>
            <person name="Wu F."/>
            <person name="Chen Y."/>
            <person name="Wang J."/>
            <person name="Peng C."/>
            <person name="Meng J."/>
            <person name="Yang L."/>
            <person name="Liu J."/>
            <person name="Wen B."/>
            <person name="Zhang N."/>
            <person name="Huang Z."/>
            <person name="Zhu Q."/>
            <person name="Feng Y."/>
            <person name="Mount A."/>
            <person name="Hedgecock D."/>
            <person name="Xu Z."/>
            <person name="Liu Y."/>
            <person name="Domazet-Loso T."/>
            <person name="Du Y."/>
            <person name="Sun X."/>
            <person name="Zhang S."/>
            <person name="Liu B."/>
            <person name="Cheng P."/>
            <person name="Jiang X."/>
            <person name="Li J."/>
            <person name="Fan D."/>
            <person name="Wang W."/>
            <person name="Fu W."/>
            <person name="Wang T."/>
            <person name="Wang B."/>
            <person name="Zhang J."/>
            <person name="Peng Z."/>
            <person name="Li Y."/>
            <person name="Li N."/>
            <person name="Wang J."/>
            <person name="Chen M."/>
            <person name="He Y."/>
            <person name="Tan F."/>
            <person name="Song X."/>
            <person name="Zheng Q."/>
            <person name="Huang R."/>
            <person name="Yang H."/>
            <person name="Du X."/>
            <person name="Chen L."/>
            <person name="Yang M."/>
            <person name="Gaffney P.M."/>
            <person name="Wang S."/>
            <person name="Luo L."/>
            <person name="She Z."/>
            <person name="Ming Y."/>
            <person name="Huang W."/>
            <person name="Zhang S."/>
            <person name="Huang B."/>
            <person name="Zhang Y."/>
            <person name="Qu T."/>
            <person name="Ni P."/>
            <person name="Miao G."/>
            <person name="Wang J."/>
            <person name="Wang Q."/>
            <person name="Steinberg C.E."/>
            <person name="Wang H."/>
            <person name="Li N."/>
            <person name="Qian L."/>
            <person name="Zhang G."/>
            <person name="Li Y."/>
            <person name="Yang H."/>
            <person name="Liu X."/>
            <person name="Wang J."/>
            <person name="Yin Y."/>
            <person name="Wang J."/>
        </authorList>
    </citation>
    <scope>NUCLEOTIDE SEQUENCE [LARGE SCALE GENOMIC DNA]</scope>
    <source>
        <strain evidence="1">05x7-T-G4-1.051#20</strain>
    </source>
</reference>
<dbReference type="GO" id="GO:0005615">
    <property type="term" value="C:extracellular space"/>
    <property type="evidence" value="ECO:0007669"/>
    <property type="project" value="TreeGrafter"/>
</dbReference>
<dbReference type="EMBL" id="JH816101">
    <property type="protein sequence ID" value="EKC30809.1"/>
    <property type="molecule type" value="Genomic_DNA"/>
</dbReference>
<dbReference type="Pfam" id="PF00147">
    <property type="entry name" value="Fibrinogen_C"/>
    <property type="match status" value="1"/>
</dbReference>
<dbReference type="PANTHER" id="PTHR19143">
    <property type="entry name" value="FIBRINOGEN/TENASCIN/ANGIOPOEITIN"/>
    <property type="match status" value="1"/>
</dbReference>
<organism evidence="1">
    <name type="scientific">Magallana gigas</name>
    <name type="common">Pacific oyster</name>
    <name type="synonym">Crassostrea gigas</name>
    <dbReference type="NCBI Taxonomy" id="29159"/>
    <lineage>
        <taxon>Eukaryota</taxon>
        <taxon>Metazoa</taxon>
        <taxon>Spiralia</taxon>
        <taxon>Lophotrochozoa</taxon>
        <taxon>Mollusca</taxon>
        <taxon>Bivalvia</taxon>
        <taxon>Autobranchia</taxon>
        <taxon>Pteriomorphia</taxon>
        <taxon>Ostreida</taxon>
        <taxon>Ostreoidea</taxon>
        <taxon>Ostreidae</taxon>
        <taxon>Magallana</taxon>
    </lineage>
</organism>
<dbReference type="SUPFAM" id="SSF56496">
    <property type="entry name" value="Fibrinogen C-terminal domain-like"/>
    <property type="match status" value="1"/>
</dbReference>
<dbReference type="HOGENOM" id="CLU_038628_14_0_1"/>
<dbReference type="InterPro" id="IPR003609">
    <property type="entry name" value="Pan_app"/>
</dbReference>
<gene>
    <name evidence="1" type="ORF">CGI_10019700</name>
</gene>
<dbReference type="SMART" id="SM00186">
    <property type="entry name" value="FBG"/>
    <property type="match status" value="1"/>
</dbReference>